<dbReference type="OrthoDB" id="2082227at2"/>
<protein>
    <recommendedName>
        <fullName evidence="1">DUF7716 domain-containing protein</fullName>
    </recommendedName>
</protein>
<dbReference type="Proteomes" id="UP000184123">
    <property type="component" value="Unassembled WGS sequence"/>
</dbReference>
<gene>
    <name evidence="2" type="ORF">HCU01_42930</name>
    <name evidence="3" type="ORF">SAMN05660971_04425</name>
</gene>
<feature type="domain" description="DUF7716" evidence="1">
    <location>
        <begin position="54"/>
        <end position="114"/>
    </location>
</feature>
<dbReference type="EMBL" id="BJXU01000217">
    <property type="protein sequence ID" value="GEN26344.1"/>
    <property type="molecule type" value="Genomic_DNA"/>
</dbReference>
<name>A0A1M7N2B3_9GAMM</name>
<evidence type="ECO:0000313" key="4">
    <source>
        <dbReference type="Proteomes" id="UP000184123"/>
    </source>
</evidence>
<organism evidence="3 4">
    <name type="scientific">Halomonas cupida</name>
    <dbReference type="NCBI Taxonomy" id="44933"/>
    <lineage>
        <taxon>Bacteria</taxon>
        <taxon>Pseudomonadati</taxon>
        <taxon>Pseudomonadota</taxon>
        <taxon>Gammaproteobacteria</taxon>
        <taxon>Oceanospirillales</taxon>
        <taxon>Halomonadaceae</taxon>
        <taxon>Halomonas</taxon>
    </lineage>
</organism>
<dbReference type="STRING" id="44933.SAMN05660971_04425"/>
<reference evidence="2 5" key="2">
    <citation type="submission" date="2019-07" db="EMBL/GenBank/DDBJ databases">
        <title>Whole genome shotgun sequence of Halomonas cupida NBRC 102219.</title>
        <authorList>
            <person name="Hosoyama A."/>
            <person name="Uohara A."/>
            <person name="Ohji S."/>
            <person name="Ichikawa N."/>
        </authorList>
    </citation>
    <scope>NUCLEOTIDE SEQUENCE [LARGE SCALE GENOMIC DNA]</scope>
    <source>
        <strain evidence="2 5">NBRC 102219</strain>
    </source>
</reference>
<sequence>MSNLEFEKPYTLEQLVRLLADGVKAASDFCVYTDEYELTGIPSLTCYLAGYPEIDDDDEELYPAFVRENNLELFFYGDQLEDVVRNALTQKANASASEIIDGINWYIKSDTFIDLA</sequence>
<keyword evidence="5" id="KW-1185">Reference proteome</keyword>
<dbReference type="Proteomes" id="UP000321726">
    <property type="component" value="Unassembled WGS sequence"/>
</dbReference>
<evidence type="ECO:0000259" key="1">
    <source>
        <dbReference type="Pfam" id="PF24832"/>
    </source>
</evidence>
<dbReference type="Pfam" id="PF24832">
    <property type="entry name" value="DUF7716"/>
    <property type="match status" value="1"/>
</dbReference>
<dbReference type="EMBL" id="FRCA01000024">
    <property type="protein sequence ID" value="SHM97113.1"/>
    <property type="molecule type" value="Genomic_DNA"/>
</dbReference>
<dbReference type="InterPro" id="IPR056133">
    <property type="entry name" value="DUF7716"/>
</dbReference>
<reference evidence="3 4" key="1">
    <citation type="submission" date="2016-11" db="EMBL/GenBank/DDBJ databases">
        <authorList>
            <person name="Jaros S."/>
            <person name="Januszkiewicz K."/>
            <person name="Wedrychowicz H."/>
        </authorList>
    </citation>
    <scope>NUCLEOTIDE SEQUENCE [LARGE SCALE GENOMIC DNA]</scope>
    <source>
        <strain evidence="3 4">DSM 4740</strain>
    </source>
</reference>
<accession>A0A1M7N2B3</accession>
<evidence type="ECO:0000313" key="2">
    <source>
        <dbReference type="EMBL" id="GEN26344.1"/>
    </source>
</evidence>
<evidence type="ECO:0000313" key="5">
    <source>
        <dbReference type="Proteomes" id="UP000321726"/>
    </source>
</evidence>
<proteinExistence type="predicted"/>
<evidence type="ECO:0000313" key="3">
    <source>
        <dbReference type="EMBL" id="SHM97113.1"/>
    </source>
</evidence>
<dbReference type="RefSeq" id="WP_073437390.1">
    <property type="nucleotide sequence ID" value="NZ_BJXU01000217.1"/>
</dbReference>
<dbReference type="AlphaFoldDB" id="A0A1M7N2B3"/>